<sequence>MRFKRASNGEGRSFETLQKELELYDCVLYEMMARILMLDFRFDCLEYQAGNWYHADLDCEALKLLQLEKGLLIIGSICADARIQPSEYPELDVLSMLDAAMKVFLAKRLASK</sequence>
<name>A0AAP0R1C8_9ROSI</name>
<comment type="caution">
    <text evidence="1">The sequence shown here is derived from an EMBL/GenBank/DDBJ whole genome shotgun (WGS) entry which is preliminary data.</text>
</comment>
<keyword evidence="2" id="KW-1185">Reference proteome</keyword>
<evidence type="ECO:0000313" key="2">
    <source>
        <dbReference type="Proteomes" id="UP001428341"/>
    </source>
</evidence>
<gene>
    <name evidence="1" type="ORF">WN944_023597</name>
</gene>
<protein>
    <submittedName>
        <fullName evidence="1">Uncharacterized protein</fullName>
    </submittedName>
</protein>
<dbReference type="PANTHER" id="PTHR35757">
    <property type="entry name" value="THERMOSOME SUBUNIT GAMMA"/>
    <property type="match status" value="1"/>
</dbReference>
<dbReference type="PANTHER" id="PTHR35757:SF1">
    <property type="entry name" value="THERMOSOME SUBUNIT GAMMA"/>
    <property type="match status" value="1"/>
</dbReference>
<evidence type="ECO:0000313" key="1">
    <source>
        <dbReference type="EMBL" id="KAK9230625.1"/>
    </source>
</evidence>
<dbReference type="Proteomes" id="UP001428341">
    <property type="component" value="Unassembled WGS sequence"/>
</dbReference>
<dbReference type="EMBL" id="JBCGBO010000001">
    <property type="protein sequence ID" value="KAK9230625.1"/>
    <property type="molecule type" value="Genomic_DNA"/>
</dbReference>
<accession>A0AAP0R1C8</accession>
<dbReference type="AlphaFoldDB" id="A0AAP0R1C8"/>
<organism evidence="1 2">
    <name type="scientific">Citrus x changshan-huyou</name>
    <dbReference type="NCBI Taxonomy" id="2935761"/>
    <lineage>
        <taxon>Eukaryota</taxon>
        <taxon>Viridiplantae</taxon>
        <taxon>Streptophyta</taxon>
        <taxon>Embryophyta</taxon>
        <taxon>Tracheophyta</taxon>
        <taxon>Spermatophyta</taxon>
        <taxon>Magnoliopsida</taxon>
        <taxon>eudicotyledons</taxon>
        <taxon>Gunneridae</taxon>
        <taxon>Pentapetalae</taxon>
        <taxon>rosids</taxon>
        <taxon>malvids</taxon>
        <taxon>Sapindales</taxon>
        <taxon>Rutaceae</taxon>
        <taxon>Aurantioideae</taxon>
        <taxon>Citrus</taxon>
    </lineage>
</organism>
<proteinExistence type="predicted"/>
<reference evidence="1 2" key="1">
    <citation type="submission" date="2024-05" db="EMBL/GenBank/DDBJ databases">
        <title>Haplotype-resolved chromosome-level genome assembly of Huyou (Citrus changshanensis).</title>
        <authorList>
            <person name="Miao C."/>
            <person name="Chen W."/>
            <person name="Wu Y."/>
            <person name="Wang L."/>
            <person name="Zhao S."/>
            <person name="Grierson D."/>
            <person name="Xu C."/>
            <person name="Chen K."/>
        </authorList>
    </citation>
    <scope>NUCLEOTIDE SEQUENCE [LARGE SCALE GENOMIC DNA]</scope>
    <source>
        <strain evidence="1">01-14</strain>
        <tissue evidence="1">Leaf</tissue>
    </source>
</reference>